<comment type="similarity">
    <text evidence="2 6">Belongs to the GMC oxidoreductase family.</text>
</comment>
<dbReference type="PANTHER" id="PTHR11552">
    <property type="entry name" value="GLUCOSE-METHANOL-CHOLINE GMC OXIDOREDUCTASE"/>
    <property type="match status" value="1"/>
</dbReference>
<evidence type="ECO:0000256" key="1">
    <source>
        <dbReference type="ARBA" id="ARBA00001974"/>
    </source>
</evidence>
<dbReference type="AlphaFoldDB" id="A0ABD0YTP7"/>
<feature type="binding site" evidence="5">
    <location>
        <position position="272"/>
    </location>
    <ligand>
        <name>FAD</name>
        <dbReference type="ChEBI" id="CHEBI:57692"/>
    </ligand>
</feature>
<gene>
    <name evidence="10" type="ORF">AAG570_011904</name>
</gene>
<reference evidence="10 11" key="1">
    <citation type="submission" date="2024-07" db="EMBL/GenBank/DDBJ databases">
        <title>Chromosome-level genome assembly of the water stick insect Ranatra chinensis (Heteroptera: Nepidae).</title>
        <authorList>
            <person name="Liu X."/>
        </authorList>
    </citation>
    <scope>NUCLEOTIDE SEQUENCE [LARGE SCALE GENOMIC DNA]</scope>
    <source>
        <strain evidence="10">Cailab_2021Rc</strain>
        <tissue evidence="10">Muscle</tissue>
    </source>
</reference>
<dbReference type="PANTHER" id="PTHR11552:SF147">
    <property type="entry name" value="CHOLINE DEHYDROGENASE, MITOCHONDRIAL"/>
    <property type="match status" value="1"/>
</dbReference>
<feature type="domain" description="Glucose-methanol-choline oxidoreductase N-terminal" evidence="8">
    <location>
        <begin position="128"/>
        <end position="151"/>
    </location>
</feature>
<feature type="binding site" evidence="5">
    <location>
        <position position="134"/>
    </location>
    <ligand>
        <name>FAD</name>
        <dbReference type="ChEBI" id="CHEBI:57692"/>
    </ligand>
</feature>
<protein>
    <recommendedName>
        <fullName evidence="8 9">Glucose-methanol-choline oxidoreductase N-terminal domain-containing protein</fullName>
    </recommendedName>
</protein>
<dbReference type="InterPro" id="IPR012132">
    <property type="entry name" value="GMC_OxRdtase"/>
</dbReference>
<dbReference type="Pfam" id="PF05199">
    <property type="entry name" value="GMC_oxred_C"/>
    <property type="match status" value="1"/>
</dbReference>
<comment type="cofactor">
    <cofactor evidence="1 5">
        <name>FAD</name>
        <dbReference type="ChEBI" id="CHEBI:57692"/>
    </cofactor>
</comment>
<evidence type="ECO:0000313" key="11">
    <source>
        <dbReference type="Proteomes" id="UP001558652"/>
    </source>
</evidence>
<name>A0ABD0YTP7_9HEMI</name>
<dbReference type="InterPro" id="IPR000172">
    <property type="entry name" value="GMC_OxRdtase_N"/>
</dbReference>
<organism evidence="10 11">
    <name type="scientific">Ranatra chinensis</name>
    <dbReference type="NCBI Taxonomy" id="642074"/>
    <lineage>
        <taxon>Eukaryota</taxon>
        <taxon>Metazoa</taxon>
        <taxon>Ecdysozoa</taxon>
        <taxon>Arthropoda</taxon>
        <taxon>Hexapoda</taxon>
        <taxon>Insecta</taxon>
        <taxon>Pterygota</taxon>
        <taxon>Neoptera</taxon>
        <taxon>Paraneoptera</taxon>
        <taxon>Hemiptera</taxon>
        <taxon>Heteroptera</taxon>
        <taxon>Panheteroptera</taxon>
        <taxon>Nepomorpha</taxon>
        <taxon>Nepidae</taxon>
        <taxon>Ranatrinae</taxon>
        <taxon>Ranatra</taxon>
    </lineage>
</organism>
<keyword evidence="11" id="KW-1185">Reference proteome</keyword>
<dbReference type="Pfam" id="PF00732">
    <property type="entry name" value="GMC_oxred_N"/>
    <property type="match status" value="1"/>
</dbReference>
<dbReference type="Gene3D" id="3.50.50.60">
    <property type="entry name" value="FAD/NAD(P)-binding domain"/>
    <property type="match status" value="1"/>
</dbReference>
<dbReference type="PROSITE" id="PS00623">
    <property type="entry name" value="GMC_OXRED_1"/>
    <property type="match status" value="1"/>
</dbReference>
<dbReference type="EMBL" id="JBFDAA010000007">
    <property type="protein sequence ID" value="KAL1130662.1"/>
    <property type="molecule type" value="Genomic_DNA"/>
</dbReference>
<dbReference type="InterPro" id="IPR036188">
    <property type="entry name" value="FAD/NAD-bd_sf"/>
</dbReference>
<dbReference type="SUPFAM" id="SSF54373">
    <property type="entry name" value="FAD-linked reductases, C-terminal domain"/>
    <property type="match status" value="1"/>
</dbReference>
<keyword evidence="7" id="KW-0472">Membrane</keyword>
<comment type="caution">
    <text evidence="10">The sequence shown here is derived from an EMBL/GenBank/DDBJ whole genome shotgun (WGS) entry which is preliminary data.</text>
</comment>
<evidence type="ECO:0000256" key="6">
    <source>
        <dbReference type="RuleBase" id="RU003968"/>
    </source>
</evidence>
<dbReference type="PIRSF" id="PIRSF000137">
    <property type="entry name" value="Alcohol_oxidase"/>
    <property type="match status" value="1"/>
</dbReference>
<feature type="transmembrane region" description="Helical" evidence="7">
    <location>
        <begin position="6"/>
        <end position="26"/>
    </location>
</feature>
<proteinExistence type="inferred from homology"/>
<keyword evidence="7" id="KW-0812">Transmembrane</keyword>
<evidence type="ECO:0000313" key="10">
    <source>
        <dbReference type="EMBL" id="KAL1130662.1"/>
    </source>
</evidence>
<evidence type="ECO:0000256" key="4">
    <source>
        <dbReference type="ARBA" id="ARBA00022827"/>
    </source>
</evidence>
<accession>A0ABD0YTP7</accession>
<dbReference type="PROSITE" id="PS00624">
    <property type="entry name" value="GMC_OXRED_2"/>
    <property type="match status" value="1"/>
</dbReference>
<dbReference type="Proteomes" id="UP001558652">
    <property type="component" value="Unassembled WGS sequence"/>
</dbReference>
<evidence type="ECO:0000256" key="7">
    <source>
        <dbReference type="SAM" id="Phobius"/>
    </source>
</evidence>
<evidence type="ECO:0000259" key="8">
    <source>
        <dbReference type="PROSITE" id="PS00623"/>
    </source>
</evidence>
<evidence type="ECO:0000256" key="5">
    <source>
        <dbReference type="PIRSR" id="PIRSR000137-2"/>
    </source>
</evidence>
<feature type="domain" description="Glucose-methanol-choline oxidoreductase N-terminal" evidence="9">
    <location>
        <begin position="308"/>
        <end position="322"/>
    </location>
</feature>
<evidence type="ECO:0000259" key="9">
    <source>
        <dbReference type="PROSITE" id="PS00624"/>
    </source>
</evidence>
<dbReference type="Gene3D" id="3.30.560.10">
    <property type="entry name" value="Glucose Oxidase, domain 3"/>
    <property type="match status" value="1"/>
</dbReference>
<keyword evidence="4 5" id="KW-0274">FAD</keyword>
<evidence type="ECO:0000256" key="3">
    <source>
        <dbReference type="ARBA" id="ARBA00022630"/>
    </source>
</evidence>
<sequence length="630" mass="70697">MFWLKYYWILYIYCTSAGIFSMFLFIHKQCENAREWALKEFDLPHLKEYDFIVVGGGTAGSIVASRLSEDANHSVLLIEAGGESSFIHDIPLSAPMIQQSVYDWQYETVPQDNACLGMRDQVSCWPMGKIVGGTSRLNYMIYLRGHERDYASWANGEDWTSSDVLFYFKRSENQQGHFRNDTKHHGTQGSVYVTDLSFKTELASSLLNAGEELGYPTKDLNILDAKATPGMMETQVTAHDGARWSSEHTLKRRLVSSGRKSNNLHLMTNSIVTKVLLLNKFEAQGVVVRRDGHLEKIFAKKSVILSAGTIGTPKILMLSGIGPSAHLRQHNIEPYVNLPVGENLQDHVTTGLDLVLLNWTLPLSSTTVLKTPIAAYQYLVHGDGVLTHPGCETIGLFHMENDTLPDIQLMALPAGLSTDAGVVLRRAMCISDKLWNGYFSSLVSQQVITILPTLLHPKSRGTVRLRSSNPNDPPVIDPRYLTEKCDANILIKGIRLIEKLVKTKSMSRLGARINNRPMPSCESHEFGTDPYWECYIRQLTLTAYHPVGTCKMGRDPGSVVNYDLSVHNTHRLHIIDASIMPTMPSANINAAVMMIAEKGADILKYKWFTHFNKCWKMDIFVTGRTTYKHS</sequence>
<keyword evidence="3 6" id="KW-0285">Flavoprotein</keyword>
<keyword evidence="7" id="KW-1133">Transmembrane helix</keyword>
<dbReference type="SUPFAM" id="SSF51905">
    <property type="entry name" value="FAD/NAD(P)-binding domain"/>
    <property type="match status" value="1"/>
</dbReference>
<dbReference type="InterPro" id="IPR007867">
    <property type="entry name" value="GMC_OxRtase_C"/>
</dbReference>
<evidence type="ECO:0000256" key="2">
    <source>
        <dbReference type="ARBA" id="ARBA00010790"/>
    </source>
</evidence>